<dbReference type="GO" id="GO:2000143">
    <property type="term" value="P:negative regulation of DNA-templated transcription initiation"/>
    <property type="evidence" value="ECO:0007669"/>
    <property type="project" value="TreeGrafter"/>
</dbReference>
<dbReference type="InterPro" id="IPR035644">
    <property type="entry name" value="MraZ_C"/>
</dbReference>
<evidence type="ECO:0000256" key="4">
    <source>
        <dbReference type="ARBA" id="ARBA00023015"/>
    </source>
</evidence>
<dbReference type="InterPro" id="IPR020603">
    <property type="entry name" value="MraZ_dom"/>
</dbReference>
<dbReference type="InterPro" id="IPR038619">
    <property type="entry name" value="MraZ_sf"/>
</dbReference>
<dbReference type="PANTHER" id="PTHR34701">
    <property type="entry name" value="TRANSCRIPTIONAL REGULATOR MRAZ"/>
    <property type="match status" value="1"/>
</dbReference>
<keyword evidence="9" id="KW-0131">Cell cycle</keyword>
<evidence type="ECO:0000256" key="5">
    <source>
        <dbReference type="ARBA" id="ARBA00023125"/>
    </source>
</evidence>
<dbReference type="EMBL" id="BANB01000821">
    <property type="protein sequence ID" value="GAN78408.1"/>
    <property type="molecule type" value="Genomic_DNA"/>
</dbReference>
<comment type="caution">
    <text evidence="9">The sequence shown here is derived from an EMBL/GenBank/DDBJ whole genome shotgun (WGS) entry which is preliminary data.</text>
</comment>
<feature type="domain" description="SpoVT-AbrB" evidence="8">
    <location>
        <begin position="7"/>
        <end position="61"/>
    </location>
</feature>
<comment type="similarity">
    <text evidence="7">Belongs to the MraZ family.</text>
</comment>
<organism evidence="9 10">
    <name type="scientific">Acidisphaera rubrifaciens HS-AP3</name>
    <dbReference type="NCBI Taxonomy" id="1231350"/>
    <lineage>
        <taxon>Bacteria</taxon>
        <taxon>Pseudomonadati</taxon>
        <taxon>Pseudomonadota</taxon>
        <taxon>Alphaproteobacteria</taxon>
        <taxon>Acetobacterales</taxon>
        <taxon>Acetobacteraceae</taxon>
        <taxon>Acidisphaera</taxon>
    </lineage>
</organism>
<evidence type="ECO:0000313" key="9">
    <source>
        <dbReference type="EMBL" id="GAN78408.1"/>
    </source>
</evidence>
<sequence>MTRFMGTHLNRVDAKGRVSVPAPFRTALRAHGDAAQDAGAADIILRPSHIYPCIEGWPAHVFHALAAPLDRLDLFSDQQEDMAAAIYASAMTVEADREGRIVLPETLARHAQLKDAALFMGLGRMFQIWEPNAGERRLVEARGRARGITLPAAPSGAGS</sequence>
<proteinExistence type="inferred from homology"/>
<dbReference type="AlphaFoldDB" id="A0A0D6PB34"/>
<dbReference type="InterPro" id="IPR007159">
    <property type="entry name" value="SpoVT-AbrB_dom"/>
</dbReference>
<dbReference type="Proteomes" id="UP000032680">
    <property type="component" value="Unassembled WGS sequence"/>
</dbReference>
<dbReference type="InterPro" id="IPR035642">
    <property type="entry name" value="MraZ_N"/>
</dbReference>
<dbReference type="CDD" id="cd16321">
    <property type="entry name" value="MraZ_C"/>
    <property type="match status" value="1"/>
</dbReference>
<dbReference type="SUPFAM" id="SSF89447">
    <property type="entry name" value="AbrB/MazE/MraZ-like"/>
    <property type="match status" value="1"/>
</dbReference>
<name>A0A0D6PB34_9PROT</name>
<dbReference type="InterPro" id="IPR003444">
    <property type="entry name" value="MraZ"/>
</dbReference>
<evidence type="ECO:0000256" key="7">
    <source>
        <dbReference type="HAMAP-Rule" id="MF_01008"/>
    </source>
</evidence>
<comment type="subunit">
    <text evidence="7">Forms oligomers.</text>
</comment>
<dbReference type="GO" id="GO:0000976">
    <property type="term" value="F:transcription cis-regulatory region binding"/>
    <property type="evidence" value="ECO:0007669"/>
    <property type="project" value="TreeGrafter"/>
</dbReference>
<dbReference type="CDD" id="cd16320">
    <property type="entry name" value="MraZ_N"/>
    <property type="match status" value="1"/>
</dbReference>
<accession>A0A0D6PB34</accession>
<keyword evidence="9" id="KW-0132">Cell division</keyword>
<evidence type="ECO:0000256" key="1">
    <source>
        <dbReference type="ARBA" id="ARBA00013860"/>
    </source>
</evidence>
<dbReference type="PROSITE" id="PS51740">
    <property type="entry name" value="SPOVT_ABRB"/>
    <property type="match status" value="2"/>
</dbReference>
<dbReference type="OrthoDB" id="9807753at2"/>
<gene>
    <name evidence="7" type="primary">mraZ</name>
    <name evidence="9" type="ORF">Asru_0823_01</name>
</gene>
<dbReference type="PANTHER" id="PTHR34701:SF1">
    <property type="entry name" value="TRANSCRIPTIONAL REGULATOR MRAZ"/>
    <property type="match status" value="1"/>
</dbReference>
<dbReference type="RefSeq" id="WP_048863028.1">
    <property type="nucleotide sequence ID" value="NZ_BANB01000821.1"/>
</dbReference>
<evidence type="ECO:0000259" key="8">
    <source>
        <dbReference type="PROSITE" id="PS51740"/>
    </source>
</evidence>
<dbReference type="GO" id="GO:0003700">
    <property type="term" value="F:DNA-binding transcription factor activity"/>
    <property type="evidence" value="ECO:0007669"/>
    <property type="project" value="UniProtKB-UniRule"/>
</dbReference>
<feature type="domain" description="SpoVT-AbrB" evidence="8">
    <location>
        <begin position="90"/>
        <end position="133"/>
    </location>
</feature>
<keyword evidence="3" id="KW-0677">Repeat</keyword>
<evidence type="ECO:0000256" key="2">
    <source>
        <dbReference type="ARBA" id="ARBA00022490"/>
    </source>
</evidence>
<dbReference type="HAMAP" id="MF_01008">
    <property type="entry name" value="MraZ"/>
    <property type="match status" value="1"/>
</dbReference>
<keyword evidence="6 7" id="KW-0804">Transcription</keyword>
<keyword evidence="5 7" id="KW-0238">DNA-binding</keyword>
<evidence type="ECO:0000313" key="10">
    <source>
        <dbReference type="Proteomes" id="UP000032680"/>
    </source>
</evidence>
<reference evidence="9 10" key="1">
    <citation type="submission" date="2012-11" db="EMBL/GenBank/DDBJ databases">
        <title>Whole genome sequence of Acidisphaera rubrifaciens HS-AP3.</title>
        <authorList>
            <person name="Azuma Y."/>
            <person name="Higashiura N."/>
            <person name="Hirakawa H."/>
            <person name="Matsushita K."/>
        </authorList>
    </citation>
    <scope>NUCLEOTIDE SEQUENCE [LARGE SCALE GENOMIC DNA]</scope>
    <source>
        <strain evidence="9 10">HS-AP3</strain>
    </source>
</reference>
<dbReference type="Pfam" id="PF02381">
    <property type="entry name" value="MraZ"/>
    <property type="match status" value="2"/>
</dbReference>
<dbReference type="InterPro" id="IPR037914">
    <property type="entry name" value="SpoVT-AbrB_sf"/>
</dbReference>
<keyword evidence="4 7" id="KW-0805">Transcription regulation</keyword>
<dbReference type="Gene3D" id="3.40.1550.20">
    <property type="entry name" value="Transcriptional regulator MraZ domain"/>
    <property type="match status" value="1"/>
</dbReference>
<evidence type="ECO:0000256" key="3">
    <source>
        <dbReference type="ARBA" id="ARBA00022737"/>
    </source>
</evidence>
<dbReference type="NCBIfam" id="NF001477">
    <property type="entry name" value="PRK00326.2-4"/>
    <property type="match status" value="1"/>
</dbReference>
<keyword evidence="2 7" id="KW-0963">Cytoplasm</keyword>
<protein>
    <recommendedName>
        <fullName evidence="1 7">Transcriptional regulator MraZ</fullName>
    </recommendedName>
</protein>
<comment type="subcellular location">
    <subcellularLocation>
        <location evidence="7">Cytoplasm</location>
        <location evidence="7">Nucleoid</location>
    </subcellularLocation>
</comment>
<keyword evidence="10" id="KW-1185">Reference proteome</keyword>
<dbReference type="GO" id="GO:0051301">
    <property type="term" value="P:cell division"/>
    <property type="evidence" value="ECO:0007669"/>
    <property type="project" value="UniProtKB-KW"/>
</dbReference>
<dbReference type="GO" id="GO:0009295">
    <property type="term" value="C:nucleoid"/>
    <property type="evidence" value="ECO:0007669"/>
    <property type="project" value="UniProtKB-SubCell"/>
</dbReference>
<dbReference type="GO" id="GO:0005737">
    <property type="term" value="C:cytoplasm"/>
    <property type="evidence" value="ECO:0007669"/>
    <property type="project" value="UniProtKB-UniRule"/>
</dbReference>
<evidence type="ECO:0000256" key="6">
    <source>
        <dbReference type="ARBA" id="ARBA00023163"/>
    </source>
</evidence>